<name>A0A2Z2NSY5_9GAMM</name>
<dbReference type="InterPro" id="IPR039552">
    <property type="entry name" value="IS66_C"/>
</dbReference>
<protein>
    <recommendedName>
        <fullName evidence="7">Transposase IS66 central domain-containing protein</fullName>
    </recommendedName>
</protein>
<feature type="domain" description="Transposase IS66 central" evidence="2">
    <location>
        <begin position="144"/>
        <end position="436"/>
    </location>
</feature>
<evidence type="ECO:0000259" key="4">
    <source>
        <dbReference type="Pfam" id="PF13817"/>
    </source>
</evidence>
<dbReference type="NCBIfam" id="NF033517">
    <property type="entry name" value="transpos_IS66"/>
    <property type="match status" value="1"/>
</dbReference>
<feature type="compositionally biased region" description="Basic residues" evidence="1">
    <location>
        <begin position="59"/>
        <end position="69"/>
    </location>
</feature>
<evidence type="ECO:0000313" key="5">
    <source>
        <dbReference type="EMBL" id="ASJ74642.1"/>
    </source>
</evidence>
<dbReference type="Pfam" id="PF13007">
    <property type="entry name" value="LZ_Tnp_IS66"/>
    <property type="match status" value="1"/>
</dbReference>
<dbReference type="InterPro" id="IPR052344">
    <property type="entry name" value="Transposase-related"/>
</dbReference>
<accession>A0A2Z2NSY5</accession>
<dbReference type="Pfam" id="PF03050">
    <property type="entry name" value="DDE_Tnp_IS66"/>
    <property type="match status" value="1"/>
</dbReference>
<feature type="compositionally biased region" description="Acidic residues" evidence="1">
    <location>
        <begin position="42"/>
        <end position="55"/>
    </location>
</feature>
<evidence type="ECO:0000256" key="1">
    <source>
        <dbReference type="SAM" id="MobiDB-lite"/>
    </source>
</evidence>
<sequence length="488" mass="55332">MISSQQARIAVLEEQLRLSRVQRFGPSSETNPLQPDLFIDPDSIDEMTDAPEEDPAPIKPKKRSNRKKGLNPAIPREQHRTYLSDEQREGAVSTFFESVKEELDITPARVRVIEYLQEKAVYLDDHGKRQIVAAERVPHPLGKCITSIGLLAYIIIAKFADGLPLYRLEGILRRHGGGIGRSTMAAWLIRLAVQLQPVINLLHETQLSAFYLQCDETRLQVLREPGMKPQGHKWMWLLRGGPPDKPVVLFRYDKSRNGEVAKSLLDGFEGRYLQCDGYSAYPYAVRGTQVKLLGCFDHARRKFKEAEKALSDKAKKSGKVPKCTEALSMINTLYRLERQMKEQALNDEQRKVFRQLHAVPQLDALHEWLQDNVSTVPRKSLTGKAIRYTLNQWDKLIVYCEHGQLHISNVLAENAIRPYVIGRKAFLFCNTPGGANACATFYTLVESAKANSLDPYGYVLHLCRHIATAQTVEDIEALLPWNVKAQLP</sequence>
<proteinExistence type="predicted"/>
<organism evidence="5 6">
    <name type="scientific">Granulosicoccus antarcticus IMCC3135</name>
    <dbReference type="NCBI Taxonomy" id="1192854"/>
    <lineage>
        <taxon>Bacteria</taxon>
        <taxon>Pseudomonadati</taxon>
        <taxon>Pseudomonadota</taxon>
        <taxon>Gammaproteobacteria</taxon>
        <taxon>Chromatiales</taxon>
        <taxon>Granulosicoccaceae</taxon>
        <taxon>Granulosicoccus</taxon>
    </lineage>
</organism>
<evidence type="ECO:0000313" key="6">
    <source>
        <dbReference type="Proteomes" id="UP000250079"/>
    </source>
</evidence>
<dbReference type="EMBL" id="CP018632">
    <property type="protein sequence ID" value="ASJ74642.1"/>
    <property type="molecule type" value="Genomic_DNA"/>
</dbReference>
<dbReference type="InterPro" id="IPR004291">
    <property type="entry name" value="Transposase_IS66_central"/>
</dbReference>
<feature type="region of interest" description="Disordered" evidence="1">
    <location>
        <begin position="21"/>
        <end position="84"/>
    </location>
</feature>
<dbReference type="Pfam" id="PF13817">
    <property type="entry name" value="DDE_Tnp_IS66_C"/>
    <property type="match status" value="1"/>
</dbReference>
<reference evidence="5 6" key="1">
    <citation type="submission" date="2016-12" db="EMBL/GenBank/DDBJ databases">
        <authorList>
            <person name="Song W.-J."/>
            <person name="Kurnit D.M."/>
        </authorList>
    </citation>
    <scope>NUCLEOTIDE SEQUENCE [LARGE SCALE GENOMIC DNA]</scope>
    <source>
        <strain evidence="5 6">IMCC3135</strain>
    </source>
</reference>
<dbReference type="AlphaFoldDB" id="A0A2Z2NSY5"/>
<gene>
    <name evidence="5" type="ORF">IMCC3135_22860</name>
</gene>
<evidence type="ECO:0000259" key="2">
    <source>
        <dbReference type="Pfam" id="PF03050"/>
    </source>
</evidence>
<dbReference type="PANTHER" id="PTHR33678:SF1">
    <property type="entry name" value="BLL1576 PROTEIN"/>
    <property type="match status" value="1"/>
</dbReference>
<dbReference type="RefSeq" id="WP_205737671.1">
    <property type="nucleotide sequence ID" value="NZ_CP018632.1"/>
</dbReference>
<evidence type="ECO:0000259" key="3">
    <source>
        <dbReference type="Pfam" id="PF13007"/>
    </source>
</evidence>
<dbReference type="InterPro" id="IPR024463">
    <property type="entry name" value="Transposase_TnpC_homeodom"/>
</dbReference>
<dbReference type="PANTHER" id="PTHR33678">
    <property type="entry name" value="BLL1576 PROTEIN"/>
    <property type="match status" value="1"/>
</dbReference>
<keyword evidence="6" id="KW-1185">Reference proteome</keyword>
<feature type="domain" description="Transposase TnpC homeodomain" evidence="3">
    <location>
        <begin position="12"/>
        <end position="77"/>
    </location>
</feature>
<dbReference type="KEGG" id="gai:IMCC3135_22860"/>
<feature type="domain" description="Transposase IS66 C-terminal" evidence="4">
    <location>
        <begin position="443"/>
        <end position="481"/>
    </location>
</feature>
<evidence type="ECO:0008006" key="7">
    <source>
        <dbReference type="Google" id="ProtNLM"/>
    </source>
</evidence>
<dbReference type="Proteomes" id="UP000250079">
    <property type="component" value="Chromosome"/>
</dbReference>